<name>A0A1H1HVM3_9ACTN</name>
<gene>
    <name evidence="3" type="ORF">SAMN04489764_4874</name>
</gene>
<proteinExistence type="predicted"/>
<dbReference type="InterPro" id="IPR003593">
    <property type="entry name" value="AAA+_ATPase"/>
</dbReference>
<sequence>MNSRGHTDPALAALAALRLDWTQGPEDVWRPSLFHVESLHRNAMRLLRGGLAEAAASTDGSPIGVVVQGQRGAGKTHLLGWLRAETQGEDGYFFLVSLLDAKGFWESVVVSLLDGLARETVDGWNQLRFFLWRLSAKVGAADDVRRAVTGVDPLTRQALDDFVARLRRLDPRIGRTAQNTARALALLASEDFAMQDIGHSYLQSMPEEEPGERAVWGMRREDKTPQEIVTDVSALLSLTGPTVVAVDQIDSLIAQSSFASDHDPEGEWRTALLIEQVAGGLMALREVTRRTLTVVSCIPATWVHIERVATDTVRDRFRTAVQLKTIPDAETGRELIARRFAARFRSVGFTPPHPTWPVSLSAFEDAPDLTPRQLLRKVDDHVRSCLESGQITELDRLVTAHERSAAVSERGGYVPEGERGAAGPERAGDQSARPWEPQVTEAGLAALDDRFAELRNTARVEAALDPATEDAVMPALLAAGLTAWVAGLGEEGNAFTVDPPPSAKPPLHARLRRVLDEDTEDEAHWSFRAIASPNPIAALTRLRAAAVAAGLETRSPKRRLFLLRNHPWSAGARTREAIAEIENAGGRVLPVEVEDLRTLAALRDLLAENPPELRAWLAARRPAEQVGLLKEALHGVWTVPSVAPAPHAGSRPEPGAASGDVLGARPLESPKVPAVSAEPATGTPVAQSVTVGVSVTDGAPLRLSLAGLRKHVAIFAGSGSGKTVLIRGLVERCALAGVSAIVLDPNNDLARLGDRWPQPPLGRSAEEAALVEEYLAATDVVIWTPGRVGGRPLAFQPLPDFAAVVDDPDQYAEAVESAVAAIVPRINLEGRTQKAQLSRAVLREALQYYGRRGTASLQGFIELLADLPDGVSEIGDARRLAEGLAQALTAAKVNDPMFAGEGEAVDPGVLLTPPPGKRARVSVISFVGLQSDTRRQSFVNQLQMALFSWIKKNPAVGRPLGGLFIMDEAQAFAPSGALTPCTQSTLALAAQARKYGLGLVFATQAPKGLHNRIPGNAATQFFGLLNSPAQIEAAREMARYKGGEVSEIARLRPGEFYAAVEGGAFVRMQTPMCLTHHPADPLTTEEVLDRACRTG</sequence>
<evidence type="ECO:0000313" key="4">
    <source>
        <dbReference type="Proteomes" id="UP000217103"/>
    </source>
</evidence>
<dbReference type="Gene3D" id="3.40.50.300">
    <property type="entry name" value="P-loop containing nucleotide triphosphate hydrolases"/>
    <property type="match status" value="2"/>
</dbReference>
<feature type="region of interest" description="Disordered" evidence="1">
    <location>
        <begin position="408"/>
        <end position="435"/>
    </location>
</feature>
<dbReference type="SUPFAM" id="SSF52540">
    <property type="entry name" value="P-loop containing nucleoside triphosphate hydrolases"/>
    <property type="match status" value="1"/>
</dbReference>
<evidence type="ECO:0000313" key="3">
    <source>
        <dbReference type="EMBL" id="SDR29485.1"/>
    </source>
</evidence>
<evidence type="ECO:0000259" key="2">
    <source>
        <dbReference type="SMART" id="SM00382"/>
    </source>
</evidence>
<dbReference type="InterPro" id="IPR002789">
    <property type="entry name" value="HerA_central"/>
</dbReference>
<dbReference type="InterPro" id="IPR027417">
    <property type="entry name" value="P-loop_NTPase"/>
</dbReference>
<protein>
    <submittedName>
        <fullName evidence="3">AAA-like domain-containing protein</fullName>
    </submittedName>
</protein>
<dbReference type="Pfam" id="PF01935">
    <property type="entry name" value="DUF87"/>
    <property type="match status" value="1"/>
</dbReference>
<feature type="domain" description="AAA+ ATPase" evidence="2">
    <location>
        <begin position="708"/>
        <end position="1028"/>
    </location>
</feature>
<dbReference type="Proteomes" id="UP000217103">
    <property type="component" value="Unassembled WGS sequence"/>
</dbReference>
<organism evidence="3 4">
    <name type="scientific">Thermostaphylospora chromogena</name>
    <dbReference type="NCBI Taxonomy" id="35622"/>
    <lineage>
        <taxon>Bacteria</taxon>
        <taxon>Bacillati</taxon>
        <taxon>Actinomycetota</taxon>
        <taxon>Actinomycetes</taxon>
        <taxon>Streptosporangiales</taxon>
        <taxon>Thermomonosporaceae</taxon>
        <taxon>Thermostaphylospora</taxon>
    </lineage>
</organism>
<reference evidence="3 4" key="1">
    <citation type="submission" date="2016-10" db="EMBL/GenBank/DDBJ databases">
        <authorList>
            <person name="de Groot N.N."/>
        </authorList>
    </citation>
    <scope>NUCLEOTIDE SEQUENCE [LARGE SCALE GENOMIC DNA]</scope>
    <source>
        <strain evidence="3 4">DSM 43794</strain>
    </source>
</reference>
<dbReference type="InterPro" id="IPR051162">
    <property type="entry name" value="T4SS_component"/>
</dbReference>
<dbReference type="OrthoDB" id="3881471at2"/>
<keyword evidence="4" id="KW-1185">Reference proteome</keyword>
<dbReference type="PANTHER" id="PTHR30121:SF6">
    <property type="entry name" value="SLR6007 PROTEIN"/>
    <property type="match status" value="1"/>
</dbReference>
<dbReference type="PANTHER" id="PTHR30121">
    <property type="entry name" value="UNCHARACTERIZED PROTEIN YJGR-RELATED"/>
    <property type="match status" value="1"/>
</dbReference>
<evidence type="ECO:0000256" key="1">
    <source>
        <dbReference type="SAM" id="MobiDB-lite"/>
    </source>
</evidence>
<dbReference type="STRING" id="35622.SAMN04489764_4874"/>
<dbReference type="RefSeq" id="WP_093262257.1">
    <property type="nucleotide sequence ID" value="NZ_FNKK01000002.1"/>
</dbReference>
<dbReference type="AlphaFoldDB" id="A0A1H1HVM3"/>
<dbReference type="EMBL" id="FNKK01000002">
    <property type="protein sequence ID" value="SDR29485.1"/>
    <property type="molecule type" value="Genomic_DNA"/>
</dbReference>
<accession>A0A1H1HVM3</accession>
<dbReference type="SMART" id="SM00382">
    <property type="entry name" value="AAA"/>
    <property type="match status" value="1"/>
</dbReference>
<dbReference type="CDD" id="cd01127">
    <property type="entry name" value="TrwB_TraG_TraD_VirD4"/>
    <property type="match status" value="1"/>
</dbReference>